<dbReference type="InterPro" id="IPR022907">
    <property type="entry name" value="VapC_family"/>
</dbReference>
<comment type="function">
    <text evidence="6">Toxic component of a toxin-antitoxin (TA) system. An RNase.</text>
</comment>
<keyword evidence="6" id="KW-0800">Toxin</keyword>
<dbReference type="CDD" id="cd09873">
    <property type="entry name" value="PIN_Pae0151-like"/>
    <property type="match status" value="1"/>
</dbReference>
<keyword evidence="5 6" id="KW-0460">Magnesium</keyword>
<protein>
    <recommendedName>
        <fullName evidence="6">Ribonuclease VapC</fullName>
        <shortName evidence="6">RNase VapC</shortName>
        <ecNumber evidence="6">3.1.-.-</ecNumber>
    </recommendedName>
    <alternativeName>
        <fullName evidence="6">Toxin VapC</fullName>
    </alternativeName>
</protein>
<dbReference type="Gene3D" id="3.40.50.1010">
    <property type="entry name" value="5'-nuclease"/>
    <property type="match status" value="1"/>
</dbReference>
<dbReference type="InterPro" id="IPR029060">
    <property type="entry name" value="PIN-like_dom_sf"/>
</dbReference>
<accession>A0A258HFX2</accession>
<dbReference type="EMBL" id="NCEQ01000013">
    <property type="protein sequence ID" value="OYX55514.1"/>
    <property type="molecule type" value="Genomic_DNA"/>
</dbReference>
<dbReference type="Proteomes" id="UP000216147">
    <property type="component" value="Unassembled WGS sequence"/>
</dbReference>
<dbReference type="GO" id="GO:0090729">
    <property type="term" value="F:toxin activity"/>
    <property type="evidence" value="ECO:0007669"/>
    <property type="project" value="UniProtKB-KW"/>
</dbReference>
<dbReference type="SUPFAM" id="SSF88723">
    <property type="entry name" value="PIN domain-like"/>
    <property type="match status" value="1"/>
</dbReference>
<comment type="similarity">
    <text evidence="6">Belongs to the PINc/VapC protein family.</text>
</comment>
<dbReference type="AlphaFoldDB" id="A0A258HFX2"/>
<evidence type="ECO:0000256" key="3">
    <source>
        <dbReference type="ARBA" id="ARBA00022723"/>
    </source>
</evidence>
<gene>
    <name evidence="6" type="primary">vapC</name>
    <name evidence="9" type="ORF">B7Y86_12680</name>
</gene>
<evidence type="ECO:0000256" key="4">
    <source>
        <dbReference type="ARBA" id="ARBA00022801"/>
    </source>
</evidence>
<reference evidence="9 10" key="1">
    <citation type="submission" date="2017-03" db="EMBL/GenBank/DDBJ databases">
        <title>Lifting the veil on microbial sulfur biogeochemistry in mining wastewaters.</title>
        <authorList>
            <person name="Kantor R.S."/>
            <person name="Colenbrander Nelson T."/>
            <person name="Marshall S."/>
            <person name="Bennett D."/>
            <person name="Apte S."/>
            <person name="Camacho D."/>
            <person name="Thomas B.C."/>
            <person name="Warren L.A."/>
            <person name="Banfield J.F."/>
        </authorList>
    </citation>
    <scope>NUCLEOTIDE SEQUENCE [LARGE SCALE GENOMIC DNA]</scope>
    <source>
        <strain evidence="9">32-68-21</strain>
    </source>
</reference>
<dbReference type="EC" id="3.1.-.-" evidence="6"/>
<dbReference type="GO" id="GO:0000287">
    <property type="term" value="F:magnesium ion binding"/>
    <property type="evidence" value="ECO:0007669"/>
    <property type="project" value="UniProtKB-UniRule"/>
</dbReference>
<dbReference type="InterPro" id="IPR051619">
    <property type="entry name" value="TypeII_TA_RNase_PINc/VapC"/>
</dbReference>
<evidence type="ECO:0000259" key="8">
    <source>
        <dbReference type="Pfam" id="PF01850"/>
    </source>
</evidence>
<dbReference type="InterPro" id="IPR002716">
    <property type="entry name" value="PIN_dom"/>
</dbReference>
<feature type="compositionally biased region" description="Basic and acidic residues" evidence="7">
    <location>
        <begin position="1"/>
        <end position="10"/>
    </location>
</feature>
<keyword evidence="2 6" id="KW-0540">Nuclease</keyword>
<dbReference type="PANTHER" id="PTHR35901">
    <property type="entry name" value="RIBONUCLEASE VAPC3"/>
    <property type="match status" value="1"/>
</dbReference>
<keyword evidence="4 6" id="KW-0378">Hydrolase</keyword>
<dbReference type="GO" id="GO:0016787">
    <property type="term" value="F:hydrolase activity"/>
    <property type="evidence" value="ECO:0007669"/>
    <property type="project" value="UniProtKB-KW"/>
</dbReference>
<evidence type="ECO:0000256" key="6">
    <source>
        <dbReference type="HAMAP-Rule" id="MF_00265"/>
    </source>
</evidence>
<evidence type="ECO:0000256" key="7">
    <source>
        <dbReference type="SAM" id="MobiDB-lite"/>
    </source>
</evidence>
<keyword evidence="1 6" id="KW-1277">Toxin-antitoxin system</keyword>
<evidence type="ECO:0000256" key="1">
    <source>
        <dbReference type="ARBA" id="ARBA00022649"/>
    </source>
</evidence>
<evidence type="ECO:0000313" key="9">
    <source>
        <dbReference type="EMBL" id="OYX55514.1"/>
    </source>
</evidence>
<organism evidence="9 10">
    <name type="scientific">Brevundimonas subvibrioides</name>
    <dbReference type="NCBI Taxonomy" id="74313"/>
    <lineage>
        <taxon>Bacteria</taxon>
        <taxon>Pseudomonadati</taxon>
        <taxon>Pseudomonadota</taxon>
        <taxon>Alphaproteobacteria</taxon>
        <taxon>Caulobacterales</taxon>
        <taxon>Caulobacteraceae</taxon>
        <taxon>Brevundimonas</taxon>
    </lineage>
</organism>
<feature type="binding site" evidence="6">
    <location>
        <position position="126"/>
    </location>
    <ligand>
        <name>Mg(2+)</name>
        <dbReference type="ChEBI" id="CHEBI:18420"/>
    </ligand>
</feature>
<feature type="domain" description="PIN" evidence="8">
    <location>
        <begin position="33"/>
        <end position="150"/>
    </location>
</feature>
<dbReference type="InterPro" id="IPR044153">
    <property type="entry name" value="PIN_Pae0151-like"/>
</dbReference>
<evidence type="ECO:0000313" key="10">
    <source>
        <dbReference type="Proteomes" id="UP000216147"/>
    </source>
</evidence>
<feature type="binding site" evidence="6">
    <location>
        <position position="36"/>
    </location>
    <ligand>
        <name>Mg(2+)</name>
        <dbReference type="ChEBI" id="CHEBI:18420"/>
    </ligand>
</feature>
<evidence type="ECO:0000256" key="5">
    <source>
        <dbReference type="ARBA" id="ARBA00022842"/>
    </source>
</evidence>
<dbReference type="GO" id="GO:0004540">
    <property type="term" value="F:RNA nuclease activity"/>
    <property type="evidence" value="ECO:0007669"/>
    <property type="project" value="InterPro"/>
</dbReference>
<dbReference type="HAMAP" id="MF_00265">
    <property type="entry name" value="VapC_Nob1"/>
    <property type="match status" value="1"/>
</dbReference>
<sequence length="170" mass="18625">MPRRDGRDPGGAEGAGVHTVRGRRPRNARRKLIVVDTSVALKWVLDEPDSDHAREAMDRMLVAPDVWRVEAANGLRRAVRTGELPPQEAPRLLKVLDRAPVRDLPTPPLVPAGLELALSLGHPVYDCLFLALAIEQDCKMLTADDAFLNVVRAAAPNLAGHLLRLADFAR</sequence>
<dbReference type="PANTHER" id="PTHR35901:SF1">
    <property type="entry name" value="EXONUCLEASE VAPC9"/>
    <property type="match status" value="1"/>
</dbReference>
<keyword evidence="3 6" id="KW-0479">Metal-binding</keyword>
<feature type="region of interest" description="Disordered" evidence="7">
    <location>
        <begin position="1"/>
        <end position="24"/>
    </location>
</feature>
<proteinExistence type="inferred from homology"/>
<name>A0A258HFX2_9CAUL</name>
<comment type="cofactor">
    <cofactor evidence="6">
        <name>Mg(2+)</name>
        <dbReference type="ChEBI" id="CHEBI:18420"/>
    </cofactor>
</comment>
<comment type="caution">
    <text evidence="9">The sequence shown here is derived from an EMBL/GenBank/DDBJ whole genome shotgun (WGS) entry which is preliminary data.</text>
</comment>
<evidence type="ECO:0000256" key="2">
    <source>
        <dbReference type="ARBA" id="ARBA00022722"/>
    </source>
</evidence>
<dbReference type="Pfam" id="PF01850">
    <property type="entry name" value="PIN"/>
    <property type="match status" value="1"/>
</dbReference>